<dbReference type="GO" id="GO:0005685">
    <property type="term" value="C:U1 snRNP"/>
    <property type="evidence" value="ECO:0007669"/>
    <property type="project" value="TreeGrafter"/>
</dbReference>
<keyword evidence="3" id="KW-0677">Repeat</keyword>
<dbReference type="Pfam" id="PF23240">
    <property type="entry name" value="HAT_PRP39_N"/>
    <property type="match status" value="2"/>
</dbReference>
<organism evidence="7 8">
    <name type="scientific">Colletotrichum lupini</name>
    <dbReference type="NCBI Taxonomy" id="145971"/>
    <lineage>
        <taxon>Eukaryota</taxon>
        <taxon>Fungi</taxon>
        <taxon>Dikarya</taxon>
        <taxon>Ascomycota</taxon>
        <taxon>Pezizomycotina</taxon>
        <taxon>Sordariomycetes</taxon>
        <taxon>Hypocreomycetidae</taxon>
        <taxon>Glomerellales</taxon>
        <taxon>Glomerellaceae</taxon>
        <taxon>Colletotrichum</taxon>
        <taxon>Colletotrichum acutatum species complex</taxon>
    </lineage>
</organism>
<dbReference type="InterPro" id="IPR059164">
    <property type="entry name" value="HAT_PRP39_C"/>
</dbReference>
<dbReference type="GO" id="GO:0030627">
    <property type="term" value="F:pre-mRNA 5'-splice site binding"/>
    <property type="evidence" value="ECO:0007669"/>
    <property type="project" value="TreeGrafter"/>
</dbReference>
<keyword evidence="2" id="KW-0507">mRNA processing</keyword>
<dbReference type="PANTHER" id="PTHR17204:SF5">
    <property type="entry name" value="PRE-MRNA-PROCESSING FACTOR 39"/>
    <property type="match status" value="1"/>
</dbReference>
<reference evidence="7" key="1">
    <citation type="journal article" date="2021" name="Mol. Plant Microbe Interact.">
        <title>Complete Genome Sequence of the Plant-Pathogenic Fungus Colletotrichum lupini.</title>
        <authorList>
            <person name="Baroncelli R."/>
            <person name="Pensec F."/>
            <person name="Da Lio D."/>
            <person name="Boufleur T."/>
            <person name="Vicente I."/>
            <person name="Sarrocco S."/>
            <person name="Picot A."/>
            <person name="Baraldi E."/>
            <person name="Sukno S."/>
            <person name="Thon M."/>
            <person name="Le Floch G."/>
        </authorList>
    </citation>
    <scope>NUCLEOTIDE SEQUENCE</scope>
    <source>
        <strain evidence="7">IMI 504893</strain>
    </source>
</reference>
<dbReference type="GO" id="GO:0071004">
    <property type="term" value="C:U2-type prespliceosome"/>
    <property type="evidence" value="ECO:0007669"/>
    <property type="project" value="TreeGrafter"/>
</dbReference>
<comment type="similarity">
    <text evidence="6">Belongs to the PRP39 family.</text>
</comment>
<protein>
    <submittedName>
        <fullName evidence="7">Pre-mRNA-processing factor 39</fullName>
    </submittedName>
</protein>
<proteinExistence type="inferred from homology"/>
<dbReference type="SUPFAM" id="SSF48452">
    <property type="entry name" value="TPR-like"/>
    <property type="match status" value="2"/>
</dbReference>
<dbReference type="Proteomes" id="UP000830671">
    <property type="component" value="Chromosome 3"/>
</dbReference>
<evidence type="ECO:0000256" key="5">
    <source>
        <dbReference type="ARBA" id="ARBA00023242"/>
    </source>
</evidence>
<dbReference type="RefSeq" id="XP_049142137.1">
    <property type="nucleotide sequence ID" value="XM_049284994.1"/>
</dbReference>
<evidence type="ECO:0000256" key="4">
    <source>
        <dbReference type="ARBA" id="ARBA00023187"/>
    </source>
</evidence>
<dbReference type="GO" id="GO:0000243">
    <property type="term" value="C:commitment complex"/>
    <property type="evidence" value="ECO:0007669"/>
    <property type="project" value="TreeGrafter"/>
</dbReference>
<dbReference type="GO" id="GO:0000395">
    <property type="term" value="P:mRNA 5'-splice site recognition"/>
    <property type="evidence" value="ECO:0007669"/>
    <property type="project" value="TreeGrafter"/>
</dbReference>
<accession>A0A9Q8SQ24</accession>
<comment type="subcellular location">
    <subcellularLocation>
        <location evidence="1">Nucleus</location>
    </subcellularLocation>
</comment>
<dbReference type="Pfam" id="PF23241">
    <property type="entry name" value="HAT_PRP39_C"/>
    <property type="match status" value="1"/>
</dbReference>
<evidence type="ECO:0000256" key="3">
    <source>
        <dbReference type="ARBA" id="ARBA00022737"/>
    </source>
</evidence>
<dbReference type="SMART" id="SM00386">
    <property type="entry name" value="HAT"/>
    <property type="match status" value="7"/>
</dbReference>
<name>A0A9Q8SQ24_9PEZI</name>
<gene>
    <name evidence="7" type="ORF">CLUP02_05990</name>
</gene>
<evidence type="ECO:0000313" key="7">
    <source>
        <dbReference type="EMBL" id="UQC80507.1"/>
    </source>
</evidence>
<evidence type="ECO:0000313" key="8">
    <source>
        <dbReference type="Proteomes" id="UP000830671"/>
    </source>
</evidence>
<evidence type="ECO:0000256" key="1">
    <source>
        <dbReference type="ARBA" id="ARBA00004123"/>
    </source>
</evidence>
<dbReference type="Gene3D" id="1.25.40.10">
    <property type="entry name" value="Tetratricopeptide repeat domain"/>
    <property type="match status" value="2"/>
</dbReference>
<sequence>MDEAALGNSTSVRAVESSCSVFIIMLTRRQIVPSFMAINCNVTLAMARPMQLDSQNDELLSFLSFFRYLSFLIHVTMELFTSYPPEIIARVLASCDSFNDAIIHSIGTRTIPAYEHAVVAVRATNTVKEAFHAGRLPPNMTHDDIEELEPSHQKCRLPELADLLAFCHLAACLEYAYFHFEEHGYTCLLCPEIKDVTWCTKDDTVFDQRFHDFHEKFHRVLYKNLLAGAFLWKSHNELFIKAAADGAGKRFLEELRSLQARGDWQGLSDDSQAYIAEFPVYDVHKMTPASQEQVFGHIARYLIEDIALIPDPACAAEVPWEVMASIYAHEYRSPQFFNAGGKHRHGWPPFKNSTASDLPPTRKVTVVLFGEFQLEEVSMPINIEDMHRTRLVATQLQASSSESAQDGNPFACHGFDIAVTLRDRYLFLGGEEAWEDCAPHPPLQLYTFMLKKHYALEFSPCVFDRTFLEGYYPTFLSETIFVETEHCYHVETLAALATDYDAVFSIPKSAGWSAACYNETCALNPSGGKRPDDGYNLLHSGLSAPFRILDQILEVPCDISRVARSLDDRMMPPSIDPGKAHTDCRYTMIPSSVPTHVEQNAEQGVVDFAGNIGSVVDCRPPDLFRLLADLIRFRASLIKHGEQGPSGLQGHLPCLSPISPNCMQRYLPACGQSVPLMPVHKISSPPSIRDLEARPGHPRLQRPPNSLEIRGALTPPFTIPSCSLLQPFAVPRLADFFLETHSEEESAEIKKLQADVEVDPDNFETWEKLVRACEGLEGGLNRNSSPQALATLRDAYDRFLLKFPLLFGYWKKYAELEFNIAGPESAEMVYERGCASITNSVDLWTDYCSFKMETTHVPHLVRDMPHRPLGASIEPYMDSIHLPFKYPSLPGSADFHLTMTDPFTPPIPLFIPCPCALGCILTIRSRLFERGATCVGLDFLAHPFWDKYIEYEERQEAQDKIFAILSRVIHIPMHQYARYFERFRQLSHSRPVTELVPAETLQRFQAEVEAESAQYAGAQRTELEVERDVRTKIDAMYYEYFTQTQSETNKRWTYESEMKRPYFHVTELESSQLTNWRKYLDFEESEGNTTRIVFLYERCLVTCAFYDEFWFRYARWMSAQEGKEEEVRIIYQRAATMFVPISRPGIRLQFAYFEESCGRIDIARDIHESILMKLPDCIEAITSWAHLQRRQSGLDAAVEVFKAQIDSPQVDIFTKAALVTEWALFLWRVKGSVEEARNVFLKNVQWYADSRVFWDKWLEFELQQATSTELEDQHGDRIKQIFDELRSKSRLSASTKKELYRIYLSYLQQRGGKDAMKQFLAIDREIFGPGSISLLAKDEVGGKENGAAVPELDEVTRYRAEARYLRYYELQGEPDLEGQATAPFN</sequence>
<keyword evidence="4" id="KW-0508">mRNA splicing</keyword>
<dbReference type="PANTHER" id="PTHR17204">
    <property type="entry name" value="PRE-MRNA PROCESSING PROTEIN PRP39-RELATED"/>
    <property type="match status" value="1"/>
</dbReference>
<dbReference type="InterPro" id="IPR011990">
    <property type="entry name" value="TPR-like_helical_dom_sf"/>
</dbReference>
<keyword evidence="5" id="KW-0539">Nucleus</keyword>
<evidence type="ECO:0000256" key="6">
    <source>
        <dbReference type="ARBA" id="ARBA00038019"/>
    </source>
</evidence>
<dbReference type="GeneID" id="73340004"/>
<evidence type="ECO:0000256" key="2">
    <source>
        <dbReference type="ARBA" id="ARBA00022664"/>
    </source>
</evidence>
<dbReference type="EMBL" id="CP019475">
    <property type="protein sequence ID" value="UQC80507.1"/>
    <property type="molecule type" value="Genomic_DNA"/>
</dbReference>
<dbReference type="InterPro" id="IPR003107">
    <property type="entry name" value="HAT"/>
</dbReference>
<dbReference type="FunFam" id="1.25.40.10:FF:000451">
    <property type="entry name" value="mRNA splicing protein (Prp39), putative"/>
    <property type="match status" value="1"/>
</dbReference>
<keyword evidence="8" id="KW-1185">Reference proteome</keyword>
<dbReference type="KEGG" id="clup:CLUP02_05990"/>